<evidence type="ECO:0000313" key="1">
    <source>
        <dbReference type="EMBL" id="CAH6720049.1"/>
    </source>
</evidence>
<name>A0ACA9Y5X1_9ASCO</name>
<reference evidence="1" key="1">
    <citation type="submission" date="2022-06" db="EMBL/GenBank/DDBJ databases">
        <authorList>
            <person name="Legras J.-L."/>
            <person name="Devillers H."/>
            <person name="Grondin C."/>
        </authorList>
    </citation>
    <scope>NUCLEOTIDE SEQUENCE</scope>
    <source>
        <strain evidence="1">CLIB 1444</strain>
    </source>
</reference>
<organism evidence="1 2">
    <name type="scientific">[Candida] jaroonii</name>
    <dbReference type="NCBI Taxonomy" id="467808"/>
    <lineage>
        <taxon>Eukaryota</taxon>
        <taxon>Fungi</taxon>
        <taxon>Dikarya</taxon>
        <taxon>Ascomycota</taxon>
        <taxon>Saccharomycotina</taxon>
        <taxon>Pichiomycetes</taxon>
        <taxon>Debaryomycetaceae</taxon>
        <taxon>Yamadazyma</taxon>
    </lineage>
</organism>
<accession>A0ACA9Y5X1</accession>
<protein>
    <submittedName>
        <fullName evidence="1">Uncharacterized protein</fullName>
    </submittedName>
</protein>
<comment type="caution">
    <text evidence="1">The sequence shown here is derived from an EMBL/GenBank/DDBJ whole genome shotgun (WGS) entry which is preliminary data.</text>
</comment>
<sequence length="97" mass="11113">MTELIFENYCINCEKLCNSSSIYCSNNCASNDASHITYSNSNYTYSPLLSPIPHDFTDSMEDLVNDEINLNYNLSSNNESLISTSNNYKKWLNLYVK</sequence>
<proteinExistence type="predicted"/>
<evidence type="ECO:0000313" key="2">
    <source>
        <dbReference type="Proteomes" id="UP001152531"/>
    </source>
</evidence>
<dbReference type="Proteomes" id="UP001152531">
    <property type="component" value="Unassembled WGS sequence"/>
</dbReference>
<keyword evidence="2" id="KW-1185">Reference proteome</keyword>
<gene>
    <name evidence="1" type="ORF">CLIB1444_03S03268</name>
</gene>
<dbReference type="EMBL" id="CALSDN010000003">
    <property type="protein sequence ID" value="CAH6720049.1"/>
    <property type="molecule type" value="Genomic_DNA"/>
</dbReference>